<geneLocation type="chloroplast" evidence="7"/>
<dbReference type="GeneID" id="33356920"/>
<keyword evidence="4 6" id="KW-1133">Transmembrane helix</keyword>
<evidence type="ECO:0000256" key="3">
    <source>
        <dbReference type="ARBA" id="ARBA00022692"/>
    </source>
</evidence>
<name>A0A1Z1MC57_POLUR</name>
<keyword evidence="7" id="KW-0150">Chloroplast</keyword>
<proteinExistence type="inferred from homology"/>
<dbReference type="EMBL" id="MF101428">
    <property type="protein sequence ID" value="ARW63533.1"/>
    <property type="molecule type" value="Genomic_DNA"/>
</dbReference>
<dbReference type="AlphaFoldDB" id="A0A1Z1MC57"/>
<dbReference type="InterPro" id="IPR002033">
    <property type="entry name" value="TatC"/>
</dbReference>
<dbReference type="HAMAP" id="MF_00902">
    <property type="entry name" value="TatC"/>
    <property type="match status" value="1"/>
</dbReference>
<feature type="transmembrane region" description="Helical" evidence="6">
    <location>
        <begin position="155"/>
        <end position="181"/>
    </location>
</feature>
<dbReference type="PRINTS" id="PR01840">
    <property type="entry name" value="TATCFAMILY"/>
</dbReference>
<feature type="transmembrane region" description="Helical" evidence="6">
    <location>
        <begin position="77"/>
        <end position="97"/>
    </location>
</feature>
<dbReference type="RefSeq" id="YP_009394971.1">
    <property type="nucleotide sequence ID" value="NC_035275.1"/>
</dbReference>
<comment type="subcellular location">
    <subcellularLocation>
        <location evidence="1">Membrane</location>
        <topology evidence="1">Multi-pass membrane protein</topology>
    </subcellularLocation>
</comment>
<organism evidence="7">
    <name type="scientific">Polysiphonia urceolata</name>
    <name type="common">Red alga</name>
    <name type="synonym">Conferva urceolata</name>
    <dbReference type="NCBI Taxonomy" id="173545"/>
    <lineage>
        <taxon>Eukaryota</taxon>
        <taxon>Rhodophyta</taxon>
        <taxon>Florideophyceae</taxon>
        <taxon>Rhodymeniophycidae</taxon>
        <taxon>Ceramiales</taxon>
        <taxon>Rhodomelaceae</taxon>
        <taxon>Polysiphonioideae</taxon>
        <taxon>Polysiphonia</taxon>
    </lineage>
</organism>
<evidence type="ECO:0000256" key="2">
    <source>
        <dbReference type="ARBA" id="ARBA00008882"/>
    </source>
</evidence>
<protein>
    <submittedName>
        <fullName evidence="7">Sec-independent protein translocase component TatC</fullName>
    </submittedName>
</protein>
<feature type="transmembrane region" description="Helical" evidence="6">
    <location>
        <begin position="193"/>
        <end position="209"/>
    </location>
</feature>
<evidence type="ECO:0000256" key="6">
    <source>
        <dbReference type="SAM" id="Phobius"/>
    </source>
</evidence>
<dbReference type="GO" id="GO:0009977">
    <property type="term" value="F:proton motive force dependent protein transmembrane transporter activity"/>
    <property type="evidence" value="ECO:0007669"/>
    <property type="project" value="TreeGrafter"/>
</dbReference>
<evidence type="ECO:0000256" key="1">
    <source>
        <dbReference type="ARBA" id="ARBA00004141"/>
    </source>
</evidence>
<dbReference type="GO" id="GO:0065002">
    <property type="term" value="P:intracellular protein transmembrane transport"/>
    <property type="evidence" value="ECO:0007669"/>
    <property type="project" value="TreeGrafter"/>
</dbReference>
<accession>A0A1Z1MC57</accession>
<comment type="similarity">
    <text evidence="2">Belongs to the TatC family.</text>
</comment>
<feature type="transmembrane region" description="Helical" evidence="6">
    <location>
        <begin position="109"/>
        <end position="135"/>
    </location>
</feature>
<evidence type="ECO:0000256" key="4">
    <source>
        <dbReference type="ARBA" id="ARBA00022989"/>
    </source>
</evidence>
<sequence length="240" mass="27404">MTKIEKTNKDKYMPIVDHLTELKLRILVSLLVLLIVSAICLFYTKEIAMILQKPAIGIKFLQLAPGEYLFISIKVSIYLAIIISSPFTLYQIIRFILPGLTKNESKYLIPLVIGSIALFFLGMAFSYIILIPVTLNFLIYYSSEIIEPIWSFDEYFNFVLLIIIGTGICFQIPIIQIVLGITNIIKWESMLKNWKYITFISTILGAIITPSTDPITQIFMTTTILILYLIGIFILKTIKT</sequence>
<feature type="transmembrane region" description="Helical" evidence="6">
    <location>
        <begin position="24"/>
        <end position="43"/>
    </location>
</feature>
<dbReference type="PANTHER" id="PTHR30371">
    <property type="entry name" value="SEC-INDEPENDENT PROTEIN TRANSLOCASE PROTEIN TATC"/>
    <property type="match status" value="1"/>
</dbReference>
<dbReference type="Pfam" id="PF00902">
    <property type="entry name" value="TatC"/>
    <property type="match status" value="1"/>
</dbReference>
<keyword evidence="5 6" id="KW-0472">Membrane</keyword>
<gene>
    <name evidence="7" type="primary">tatC</name>
</gene>
<keyword evidence="3 6" id="KW-0812">Transmembrane</keyword>
<dbReference type="GO" id="GO:0033281">
    <property type="term" value="C:TAT protein transport complex"/>
    <property type="evidence" value="ECO:0007669"/>
    <property type="project" value="TreeGrafter"/>
</dbReference>
<evidence type="ECO:0000313" key="7">
    <source>
        <dbReference type="EMBL" id="ARW63533.1"/>
    </source>
</evidence>
<evidence type="ECO:0000256" key="5">
    <source>
        <dbReference type="ARBA" id="ARBA00023136"/>
    </source>
</evidence>
<keyword evidence="7" id="KW-0934">Plastid</keyword>
<dbReference type="NCBIfam" id="TIGR00945">
    <property type="entry name" value="tatC"/>
    <property type="match status" value="1"/>
</dbReference>
<dbReference type="PANTHER" id="PTHR30371:SF0">
    <property type="entry name" value="SEC-INDEPENDENT PROTEIN TRANSLOCASE PROTEIN TATC, CHLOROPLASTIC-RELATED"/>
    <property type="match status" value="1"/>
</dbReference>
<dbReference type="PROSITE" id="PS01218">
    <property type="entry name" value="TATC"/>
    <property type="match status" value="1"/>
</dbReference>
<reference evidence="7" key="1">
    <citation type="journal article" date="2017" name="J. Phycol.">
        <title>Analysis of chloroplast genomes and a supermatrix inform reclassification of the Rhodomelaceae (Rhodophyta).</title>
        <authorList>
            <person name="Diaz-Tapia P."/>
            <person name="Maggs C.A."/>
            <person name="West J.A."/>
            <person name="Verbruggen H."/>
        </authorList>
    </citation>
    <scope>NUCLEOTIDE SEQUENCE</scope>
    <source>
        <strain evidence="7">PD550</strain>
    </source>
</reference>
<dbReference type="GO" id="GO:0043953">
    <property type="term" value="P:protein transport by the Tat complex"/>
    <property type="evidence" value="ECO:0007669"/>
    <property type="project" value="TreeGrafter"/>
</dbReference>
<feature type="transmembrane region" description="Helical" evidence="6">
    <location>
        <begin position="215"/>
        <end position="235"/>
    </location>
</feature>
<dbReference type="InterPro" id="IPR019820">
    <property type="entry name" value="Sec-indep_translocase_CS"/>
</dbReference>